<proteinExistence type="predicted"/>
<organism evidence="2 3">
    <name type="scientific">SAR324 cluster bacterium</name>
    <dbReference type="NCBI Taxonomy" id="2024889"/>
    <lineage>
        <taxon>Bacteria</taxon>
        <taxon>Deltaproteobacteria</taxon>
        <taxon>SAR324 cluster</taxon>
    </lineage>
</organism>
<evidence type="ECO:0000313" key="3">
    <source>
        <dbReference type="Proteomes" id="UP000286801"/>
    </source>
</evidence>
<evidence type="ECO:0000256" key="1">
    <source>
        <dbReference type="SAM" id="MobiDB-lite"/>
    </source>
</evidence>
<feature type="compositionally biased region" description="Basic and acidic residues" evidence="1">
    <location>
        <begin position="21"/>
        <end position="36"/>
    </location>
</feature>
<feature type="compositionally biased region" description="Basic residues" evidence="1">
    <location>
        <begin position="1"/>
        <end position="18"/>
    </location>
</feature>
<comment type="caution">
    <text evidence="2">The sequence shown here is derived from an EMBL/GenBank/DDBJ whole genome shotgun (WGS) entry which is preliminary data.</text>
</comment>
<dbReference type="Proteomes" id="UP000286801">
    <property type="component" value="Unassembled WGS sequence"/>
</dbReference>
<gene>
    <name evidence="2" type="ORF">DSY97_01685</name>
</gene>
<accession>A0A432GDE6</accession>
<feature type="region of interest" description="Disordered" evidence="1">
    <location>
        <begin position="1"/>
        <end position="36"/>
    </location>
</feature>
<reference evidence="2 3" key="1">
    <citation type="submission" date="2018-06" db="EMBL/GenBank/DDBJ databases">
        <title>Combined omics and stable isotope probing to characterize newly discovered Mariana Back-Arc vent microbial communities.</title>
        <authorList>
            <person name="Trembath-Reichert E."/>
            <person name="Huber J.A."/>
        </authorList>
    </citation>
    <scope>NUCLEOTIDE SEQUENCE [LARGE SCALE GENOMIC DNA]</scope>
    <source>
        <strain evidence="2">MAG 63_1</strain>
    </source>
</reference>
<name>A0A432GDE6_9DELT</name>
<dbReference type="EMBL" id="QNZL01000046">
    <property type="protein sequence ID" value="RTZ81160.1"/>
    <property type="molecule type" value="Genomic_DNA"/>
</dbReference>
<dbReference type="AlphaFoldDB" id="A0A432GDE6"/>
<sequence>MKKNHKPSHSKLKAKSQLRHQMTEEDRQRNDTEMENWAVEHERRKEEGYFPKGVESEEGKICWESMCSVLKFEWNYSQNRHQIMKAGIFEEDELKSILHSLADFQDAPPNIPTSENCAIEKAYIASAEYFCRRLGKEIPQSVFTGQLRSPITFYILQEIRDGHLIWQDSWESLRKKADNEDFQDFAKARYKFTRSNKLTSKEDYDQSIILEEDDGKIREVSRRGYGTMFNRMIKKCRLNQTV</sequence>
<evidence type="ECO:0000313" key="2">
    <source>
        <dbReference type="EMBL" id="RTZ81160.1"/>
    </source>
</evidence>
<protein>
    <submittedName>
        <fullName evidence="2">Uncharacterized protein</fullName>
    </submittedName>
</protein>